<protein>
    <submittedName>
        <fullName evidence="4">Zinc finger RNA-binding protein 2 isoform X1</fullName>
    </submittedName>
</protein>
<name>A0ABM5ELW3_9SAUR</name>
<dbReference type="Gene3D" id="1.10.1410.40">
    <property type="match status" value="1"/>
</dbReference>
<dbReference type="SUPFAM" id="SSF57667">
    <property type="entry name" value="beta-beta-alpha zinc fingers"/>
    <property type="match status" value="3"/>
</dbReference>
<keyword evidence="3" id="KW-1185">Reference proteome</keyword>
<dbReference type="PANTHER" id="PTHR45762">
    <property type="entry name" value="ZINC FINGER RNA-BINDING PROTEIN"/>
    <property type="match status" value="1"/>
</dbReference>
<dbReference type="PANTHER" id="PTHR45762:SF2">
    <property type="entry name" value="ZINC FINGER RNA-BINDING PROTEIN 2"/>
    <property type="match status" value="1"/>
</dbReference>
<dbReference type="Pfam" id="PF07528">
    <property type="entry name" value="DZF_N"/>
    <property type="match status" value="1"/>
</dbReference>
<evidence type="ECO:0000313" key="4">
    <source>
        <dbReference type="RefSeq" id="XP_072834140.1"/>
    </source>
</evidence>
<dbReference type="PROSITE" id="PS51703">
    <property type="entry name" value="DZF"/>
    <property type="match status" value="1"/>
</dbReference>
<feature type="domain" description="DZF" evidence="2">
    <location>
        <begin position="633"/>
        <end position="1004"/>
    </location>
</feature>
<dbReference type="InterPro" id="IPR036236">
    <property type="entry name" value="Znf_C2H2_sf"/>
</dbReference>
<evidence type="ECO:0000313" key="3">
    <source>
        <dbReference type="Proteomes" id="UP001652642"/>
    </source>
</evidence>
<feature type="region of interest" description="Disordered" evidence="1">
    <location>
        <begin position="964"/>
        <end position="1009"/>
    </location>
</feature>
<feature type="region of interest" description="Disordered" evidence="1">
    <location>
        <begin position="129"/>
        <end position="155"/>
    </location>
</feature>
<proteinExistence type="predicted"/>
<dbReference type="RefSeq" id="XP_072834140.1">
    <property type="nucleotide sequence ID" value="XM_072978039.1"/>
</dbReference>
<dbReference type="SMART" id="SM00572">
    <property type="entry name" value="DZF"/>
    <property type="match status" value="1"/>
</dbReference>
<evidence type="ECO:0000259" key="2">
    <source>
        <dbReference type="PROSITE" id="PS51703"/>
    </source>
</evidence>
<dbReference type="InterPro" id="IPR049401">
    <property type="entry name" value="DZF_dom_N"/>
</dbReference>
<dbReference type="InterPro" id="IPR006561">
    <property type="entry name" value="DZF_dom"/>
</dbReference>
<feature type="compositionally biased region" description="Pro residues" evidence="1">
    <location>
        <begin position="246"/>
        <end position="257"/>
    </location>
</feature>
<evidence type="ECO:0000256" key="1">
    <source>
        <dbReference type="SAM" id="MobiDB-lite"/>
    </source>
</evidence>
<dbReference type="Proteomes" id="UP001652642">
    <property type="component" value="Chromosome 7"/>
</dbReference>
<feature type="compositionally biased region" description="Polar residues" evidence="1">
    <location>
        <begin position="267"/>
        <end position="277"/>
    </location>
</feature>
<dbReference type="SMART" id="SM00355">
    <property type="entry name" value="ZnF_C2H2"/>
    <property type="match status" value="3"/>
</dbReference>
<dbReference type="GeneID" id="110072449"/>
<dbReference type="InterPro" id="IPR043519">
    <property type="entry name" value="NT_sf"/>
</dbReference>
<feature type="compositionally biased region" description="Pro residues" evidence="1">
    <location>
        <begin position="281"/>
        <end position="295"/>
    </location>
</feature>
<feature type="region of interest" description="Disordered" evidence="1">
    <location>
        <begin position="318"/>
        <end position="341"/>
    </location>
</feature>
<feature type="compositionally biased region" description="Low complexity" evidence="1">
    <location>
        <begin position="133"/>
        <end position="145"/>
    </location>
</feature>
<dbReference type="SMART" id="SM00451">
    <property type="entry name" value="ZnF_U1"/>
    <property type="match status" value="3"/>
</dbReference>
<reference evidence="4" key="1">
    <citation type="submission" date="2025-08" db="UniProtKB">
        <authorList>
            <consortium name="RefSeq"/>
        </authorList>
    </citation>
    <scope>IDENTIFICATION</scope>
</reference>
<dbReference type="Gene3D" id="3.30.460.10">
    <property type="entry name" value="Beta Polymerase, domain 2"/>
    <property type="match status" value="1"/>
</dbReference>
<dbReference type="InterPro" id="IPR049402">
    <property type="entry name" value="DZF_dom_C"/>
</dbReference>
<dbReference type="Pfam" id="PF12874">
    <property type="entry name" value="zf-met"/>
    <property type="match status" value="3"/>
</dbReference>
<sequence length="1009" mass="109507">MAAGGYYGFAGGAVAGPQYSTQPAPAYSHPPVAAAYAVQPTPGVEHAVAPAYPLAMPAARPAAPMAYGGYQPPSVQDYSYGTRPPELTPQPAMTQSYQQDGYSYGRSPAASSYEAKPYYQAVVTQPQHSATDSYYHSNSQSSYSQPVAAYNPSQPQRQVTPVKLVPAVNTTSSNYGAYLAVTTSQQNLPPPSVPSYAPASSYAPAATTYNASPASYAASNYSSYDTGAYTAANASSYYQPSQHQLMPPPPQPPPPQAKPTWGGAGGTSTHSPATSSYVKKPPFPSKPPKAKGPPKPPQLHYCEICKISCAGPQTYREHLEGQKHKKKEAAVKAGSQAGGSGPRGIQAQLHCELCDISCTGVDAYVAHIRGAKHQKVLKLHTKLGKPIPSAEPTLANVSSASANGVAGKPVPDTALASVAPAKSAPGVTGSGAAITSNKPTPARKPPKLVFTGAAARQEPITRPEEAKGAPPKVDPPAEEQPPLNSVGDSLADPLDVQPVGHHYVEEVLSDKGKMVRFHCKLCECSFNDPNAKDMHLKGRRHRLQYKKKVNPELPVEVKPSNRARKMQEEKLKSQQLRALARRRQVEEQRWHLEMRRYEQEMYWKRVEEEEFFWAEQQRRHLAADWHPPPLMGRPGVPVPPLLPARRPTSSDDRHVMAKHASIYPTEEELQGIQKAVSHSERALRLVSDWLTEQEAGKEEASHEDGKADNPPRLLKGVMRVGILAKGLLLRGDRRVHLILLSAQKPTLGLLQSVAEQLPKQLEKVTSDPYDVVAEVEEAGLVIASCKEPKMQVTISLTSPLMREEAPFEAEAASEPQPDSDKILNKEKCQESLAALRHTKWFQARANGLQSCVVIIRVLRDLCQRVPTWGALPGWAMELLVERSLSSTAGPLGPAEALRRVLECVASGILLTDGPGLQDPCEKEPLDALRGLSRQQREDITASSQHALRMLAFRQIHRILGVEPLPLPRNRLGAPSRKRRWGTDEATEGEGDGKKDKKEDDDDDATKAGV</sequence>
<dbReference type="PROSITE" id="PS00028">
    <property type="entry name" value="ZINC_FINGER_C2H2_1"/>
    <property type="match status" value="1"/>
</dbReference>
<dbReference type="InterPro" id="IPR013087">
    <property type="entry name" value="Znf_C2H2_type"/>
</dbReference>
<dbReference type="InterPro" id="IPR003604">
    <property type="entry name" value="Matrin/U1-like-C_Znf_C2H2"/>
</dbReference>
<dbReference type="Pfam" id="PF20965">
    <property type="entry name" value="DZF_C"/>
    <property type="match status" value="1"/>
</dbReference>
<accession>A0ABM5ELW3</accession>
<feature type="region of interest" description="Disordered" evidence="1">
    <location>
        <begin position="421"/>
        <end position="488"/>
    </location>
</feature>
<organism evidence="3 4">
    <name type="scientific">Pogona vitticeps</name>
    <name type="common">central bearded dragon</name>
    <dbReference type="NCBI Taxonomy" id="103695"/>
    <lineage>
        <taxon>Eukaryota</taxon>
        <taxon>Metazoa</taxon>
        <taxon>Chordata</taxon>
        <taxon>Craniata</taxon>
        <taxon>Vertebrata</taxon>
        <taxon>Euteleostomi</taxon>
        <taxon>Lepidosauria</taxon>
        <taxon>Squamata</taxon>
        <taxon>Bifurcata</taxon>
        <taxon>Unidentata</taxon>
        <taxon>Episquamata</taxon>
        <taxon>Toxicofera</taxon>
        <taxon>Iguania</taxon>
        <taxon>Acrodonta</taxon>
        <taxon>Agamidae</taxon>
        <taxon>Amphibolurinae</taxon>
        <taxon>Pogona</taxon>
    </lineage>
</organism>
<dbReference type="Gene3D" id="3.30.160.60">
    <property type="entry name" value="Classic Zinc Finger"/>
    <property type="match status" value="3"/>
</dbReference>
<feature type="region of interest" description="Disordered" evidence="1">
    <location>
        <begin position="239"/>
        <end position="295"/>
    </location>
</feature>
<gene>
    <name evidence="4" type="primary">ZFR2</name>
</gene>